<reference evidence="1" key="1">
    <citation type="submission" date="2020-07" db="EMBL/GenBank/DDBJ databases">
        <title>The High-quality genome of the commercially important snow crab, Chionoecetes opilio.</title>
        <authorList>
            <person name="Jeong J.-H."/>
            <person name="Ryu S."/>
        </authorList>
    </citation>
    <scope>NUCLEOTIDE SEQUENCE</scope>
    <source>
        <strain evidence="1">MADBK_172401_WGS</strain>
        <tissue evidence="1">Digestive gland</tissue>
    </source>
</reference>
<organism evidence="1 2">
    <name type="scientific">Chionoecetes opilio</name>
    <name type="common">Atlantic snow crab</name>
    <name type="synonym">Cancer opilio</name>
    <dbReference type="NCBI Taxonomy" id="41210"/>
    <lineage>
        <taxon>Eukaryota</taxon>
        <taxon>Metazoa</taxon>
        <taxon>Ecdysozoa</taxon>
        <taxon>Arthropoda</taxon>
        <taxon>Crustacea</taxon>
        <taxon>Multicrustacea</taxon>
        <taxon>Malacostraca</taxon>
        <taxon>Eumalacostraca</taxon>
        <taxon>Eucarida</taxon>
        <taxon>Decapoda</taxon>
        <taxon>Pleocyemata</taxon>
        <taxon>Brachyura</taxon>
        <taxon>Eubrachyura</taxon>
        <taxon>Majoidea</taxon>
        <taxon>Majidae</taxon>
        <taxon>Chionoecetes</taxon>
    </lineage>
</organism>
<dbReference type="Proteomes" id="UP000770661">
    <property type="component" value="Unassembled WGS sequence"/>
</dbReference>
<evidence type="ECO:0000313" key="2">
    <source>
        <dbReference type="Proteomes" id="UP000770661"/>
    </source>
</evidence>
<evidence type="ECO:0000313" key="1">
    <source>
        <dbReference type="EMBL" id="KAG0706009.1"/>
    </source>
</evidence>
<sequence length="116" mass="12777">MLKERKLNIAPAIKKQVSDVGYMKNYSPRLIDSSSNVVGSGGTVFFSNGAGYTTVPQYTMAPTEYHPTFPQATAAAPTSPSAYQTLMYPQAMYYPQQYQQYQPTQQPITAEAATHV</sequence>
<dbReference type="OrthoDB" id="762982at2759"/>
<dbReference type="EMBL" id="JACEEZ010024974">
    <property type="protein sequence ID" value="KAG0706009.1"/>
    <property type="molecule type" value="Genomic_DNA"/>
</dbReference>
<proteinExistence type="predicted"/>
<protein>
    <submittedName>
        <fullName evidence="1">Uncharacterized protein</fullName>
    </submittedName>
</protein>
<name>A0A8J5CFS9_CHIOP</name>
<dbReference type="AlphaFoldDB" id="A0A8J5CFS9"/>
<gene>
    <name evidence="1" type="ORF">GWK47_024411</name>
</gene>
<accession>A0A8J5CFS9</accession>
<comment type="caution">
    <text evidence="1">The sequence shown here is derived from an EMBL/GenBank/DDBJ whole genome shotgun (WGS) entry which is preliminary data.</text>
</comment>
<keyword evidence="2" id="KW-1185">Reference proteome</keyword>